<dbReference type="FunCoup" id="A0A1Y2GV84">
    <property type="interactions" value="150"/>
</dbReference>
<keyword evidence="2 4" id="KW-1133">Transmembrane helix</keyword>
<dbReference type="AlphaFoldDB" id="A0A1Y2GV84"/>
<sequence>MDHDGGHSDHGDGHDGEHRGGDHGGGEGSCSMNMLFNWDTENLCVVFESWKINTPLGLIFSCLIVIGLAASYELLRAQSRLYEERLREGARKRHGGESTSTHAHVGSDISHDDEEPLLPTRNLTFRLLRQQQLTRALFYMAQVFVGFFLMLIFMTYNGYLMASTVIGAGLGFYCFGGDALSSTKALSCH</sequence>
<dbReference type="GO" id="GO:0005375">
    <property type="term" value="F:copper ion transmembrane transporter activity"/>
    <property type="evidence" value="ECO:0007669"/>
    <property type="project" value="UniProtKB-UniRule"/>
</dbReference>
<keyword evidence="7" id="KW-1185">Reference proteome</keyword>
<keyword evidence="1 4" id="KW-0812">Transmembrane</keyword>
<dbReference type="Proteomes" id="UP000193648">
    <property type="component" value="Unassembled WGS sequence"/>
</dbReference>
<evidence type="ECO:0000256" key="5">
    <source>
        <dbReference type="SAM" id="MobiDB-lite"/>
    </source>
</evidence>
<comment type="subcellular location">
    <subcellularLocation>
        <location evidence="4">Membrane</location>
        <topology evidence="4">Multi-pass membrane protein</topology>
    </subcellularLocation>
</comment>
<evidence type="ECO:0000256" key="2">
    <source>
        <dbReference type="ARBA" id="ARBA00022989"/>
    </source>
</evidence>
<keyword evidence="4" id="KW-0187">Copper transport</keyword>
<dbReference type="OrthoDB" id="161814at2759"/>
<dbReference type="STRING" id="64571.A0A1Y2GV84"/>
<reference evidence="6 7" key="1">
    <citation type="submission" date="2016-07" db="EMBL/GenBank/DDBJ databases">
        <title>Pervasive Adenine N6-methylation of Active Genes in Fungi.</title>
        <authorList>
            <consortium name="DOE Joint Genome Institute"/>
            <person name="Mondo S.J."/>
            <person name="Dannebaum R.O."/>
            <person name="Kuo R.C."/>
            <person name="Labutti K."/>
            <person name="Haridas S."/>
            <person name="Kuo A."/>
            <person name="Salamov A."/>
            <person name="Ahrendt S.R."/>
            <person name="Lipzen A."/>
            <person name="Sullivan W."/>
            <person name="Andreopoulos W.B."/>
            <person name="Clum A."/>
            <person name="Lindquist E."/>
            <person name="Daum C."/>
            <person name="Ramamoorthy G.K."/>
            <person name="Gryganskyi A."/>
            <person name="Culley D."/>
            <person name="Magnuson J.K."/>
            <person name="James T.Y."/>
            <person name="O'Malley M.A."/>
            <person name="Stajich J.E."/>
            <person name="Spatafora J.W."/>
            <person name="Visel A."/>
            <person name="Grigoriev I.V."/>
        </authorList>
    </citation>
    <scope>NUCLEOTIDE SEQUENCE [LARGE SCALE GENOMIC DNA]</scope>
    <source>
        <strain evidence="6 7">NRRL 3116</strain>
    </source>
</reference>
<dbReference type="EMBL" id="MCFF01000009">
    <property type="protein sequence ID" value="ORZ23675.1"/>
    <property type="molecule type" value="Genomic_DNA"/>
</dbReference>
<evidence type="ECO:0000256" key="4">
    <source>
        <dbReference type="RuleBase" id="RU367022"/>
    </source>
</evidence>
<evidence type="ECO:0000256" key="1">
    <source>
        <dbReference type="ARBA" id="ARBA00022692"/>
    </source>
</evidence>
<dbReference type="PANTHER" id="PTHR12483:SF115">
    <property type="entry name" value="COPPER TRANSPORT PROTEIN"/>
    <property type="match status" value="1"/>
</dbReference>
<feature type="transmembrane region" description="Helical" evidence="4">
    <location>
        <begin position="136"/>
        <end position="153"/>
    </location>
</feature>
<feature type="region of interest" description="Disordered" evidence="5">
    <location>
        <begin position="88"/>
        <end position="112"/>
    </location>
</feature>
<dbReference type="Pfam" id="PF04145">
    <property type="entry name" value="Ctr"/>
    <property type="match status" value="1"/>
</dbReference>
<feature type="transmembrane region" description="Helical" evidence="4">
    <location>
        <begin position="56"/>
        <end position="75"/>
    </location>
</feature>
<name>A0A1Y2GV84_9FUNG</name>
<keyword evidence="4" id="KW-0406">Ion transport</keyword>
<gene>
    <name evidence="6" type="ORF">BCR41DRAFT_420254</name>
</gene>
<keyword evidence="4" id="KW-0813">Transport</keyword>
<comment type="similarity">
    <text evidence="4">Belongs to the copper transporter (Ctr) (TC 1.A.56) family. SLC31A subfamily.</text>
</comment>
<comment type="caution">
    <text evidence="6">The sequence shown here is derived from an EMBL/GenBank/DDBJ whole genome shotgun (WGS) entry which is preliminary data.</text>
</comment>
<dbReference type="PANTHER" id="PTHR12483">
    <property type="entry name" value="SOLUTE CARRIER FAMILY 31 COPPER TRANSPORTERS"/>
    <property type="match status" value="1"/>
</dbReference>
<protein>
    <recommendedName>
        <fullName evidence="4">Copper transport protein</fullName>
    </recommendedName>
</protein>
<proteinExistence type="inferred from homology"/>
<accession>A0A1Y2GV84</accession>
<dbReference type="InterPro" id="IPR007274">
    <property type="entry name" value="Cop_transporter"/>
</dbReference>
<dbReference type="InParanoid" id="A0A1Y2GV84"/>
<dbReference type="GeneID" id="33571718"/>
<dbReference type="GO" id="GO:0016020">
    <property type="term" value="C:membrane"/>
    <property type="evidence" value="ECO:0007669"/>
    <property type="project" value="UniProtKB-SubCell"/>
</dbReference>
<keyword evidence="4" id="KW-0186">Copper</keyword>
<organism evidence="6 7">
    <name type="scientific">Lobosporangium transversale</name>
    <dbReference type="NCBI Taxonomy" id="64571"/>
    <lineage>
        <taxon>Eukaryota</taxon>
        <taxon>Fungi</taxon>
        <taxon>Fungi incertae sedis</taxon>
        <taxon>Mucoromycota</taxon>
        <taxon>Mortierellomycotina</taxon>
        <taxon>Mortierellomycetes</taxon>
        <taxon>Mortierellales</taxon>
        <taxon>Mortierellaceae</taxon>
        <taxon>Lobosporangium</taxon>
    </lineage>
</organism>
<dbReference type="RefSeq" id="XP_021883489.1">
    <property type="nucleotide sequence ID" value="XM_022029875.1"/>
</dbReference>
<feature type="transmembrane region" description="Helical" evidence="4">
    <location>
        <begin position="159"/>
        <end position="176"/>
    </location>
</feature>
<evidence type="ECO:0000313" key="7">
    <source>
        <dbReference type="Proteomes" id="UP000193648"/>
    </source>
</evidence>
<evidence type="ECO:0000256" key="3">
    <source>
        <dbReference type="ARBA" id="ARBA00023136"/>
    </source>
</evidence>
<keyword evidence="3 4" id="KW-0472">Membrane</keyword>
<evidence type="ECO:0000313" key="6">
    <source>
        <dbReference type="EMBL" id="ORZ23675.1"/>
    </source>
</evidence>
<feature type="region of interest" description="Disordered" evidence="5">
    <location>
        <begin position="1"/>
        <end position="25"/>
    </location>
</feature>